<dbReference type="Pfam" id="PF17164">
    <property type="entry name" value="DUF5122"/>
    <property type="match status" value="3"/>
</dbReference>
<dbReference type="PROSITE" id="PS51257">
    <property type="entry name" value="PROKAR_LIPOPROTEIN"/>
    <property type="match status" value="1"/>
</dbReference>
<dbReference type="Pfam" id="PF16400">
    <property type="entry name" value="DUF5008"/>
    <property type="match status" value="1"/>
</dbReference>
<evidence type="ECO:0000313" key="3">
    <source>
        <dbReference type="Proteomes" id="UP000679691"/>
    </source>
</evidence>
<comment type="caution">
    <text evidence="2">The sequence shown here is derived from an EMBL/GenBank/DDBJ whole genome shotgun (WGS) entry which is preliminary data.</text>
</comment>
<name>A0A8T4HCC9_9SPHI</name>
<sequence length="531" mass="57524">MKIVNMIKSFIFLLFCSTLVLTMGCKKELAIGQDPYAGGKEPFGVKFMGKYTDPESGKPGSLMNFSVKGVKAFEKDIQFFINEQATEVVSLNDSVITVKIPELVSSGAATIKIDNQVFFGPYVTIEGKVGIDKNYDIVSGFNNSVNAIYPYAGGLIVGGFFNNFDLEASETVFRNGMHYITANGKTATNFNFQKGTVDGVKAIVRQNNGQLIIGGYFQNYNEKSVNGLARLNANGTLDTTIVSVLNTTPEKPENGYDTVSTFNGGVIGGDISRTFLTKDEKILVVGSFSHYVKVDYNYSSRNSKRGIFTKARSVIRLKNNGDLDSTYMHDHTGANGIVLDAILQEDDKLVLVGLFTQFNGKAAKGIVRLNVDGTIDPTFNVGSAADDRIFSMTYNQQLQKFAITGIFKNFNGRPANGVVLLDKSGSVDTQFKFGDVGDGSAQFAQLLNSGKVLVAGNLKKYNGINRSALLILNEKGEAEQQYNNMGPFMGSVAQVIETTSSLGNPAIYIAGNIFKVDNKAGGGLFKLEIKN</sequence>
<keyword evidence="3" id="KW-1185">Reference proteome</keyword>
<reference evidence="2" key="1">
    <citation type="submission" date="2021-03" db="EMBL/GenBank/DDBJ databases">
        <authorList>
            <person name="Lu T."/>
            <person name="Wang Q."/>
            <person name="Han X."/>
        </authorList>
    </citation>
    <scope>NUCLEOTIDE SEQUENCE</scope>
    <source>
        <strain evidence="2">WQ 2009</strain>
    </source>
</reference>
<organism evidence="2 3">
    <name type="scientific">Rhinopithecimicrobium faecis</name>
    <dbReference type="NCBI Taxonomy" id="2820698"/>
    <lineage>
        <taxon>Bacteria</taxon>
        <taxon>Pseudomonadati</taxon>
        <taxon>Bacteroidota</taxon>
        <taxon>Sphingobacteriia</taxon>
        <taxon>Sphingobacteriales</taxon>
        <taxon>Sphingobacteriaceae</taxon>
        <taxon>Rhinopithecimicrobium</taxon>
    </lineage>
</organism>
<dbReference type="Proteomes" id="UP000679691">
    <property type="component" value="Unassembled WGS sequence"/>
</dbReference>
<dbReference type="Gene3D" id="2.80.10.50">
    <property type="match status" value="2"/>
</dbReference>
<dbReference type="InterPro" id="IPR032175">
    <property type="entry name" value="DUF5008"/>
</dbReference>
<dbReference type="RefSeq" id="WP_353546486.1">
    <property type="nucleotide sequence ID" value="NZ_JAGKSB010000005.1"/>
</dbReference>
<accession>A0A8T4HCC9</accession>
<evidence type="ECO:0000259" key="1">
    <source>
        <dbReference type="Pfam" id="PF16400"/>
    </source>
</evidence>
<dbReference type="AlphaFoldDB" id="A0A8T4HCC9"/>
<dbReference type="InterPro" id="IPR013431">
    <property type="entry name" value="Delta_60_rpt"/>
</dbReference>
<feature type="domain" description="DUF5008" evidence="1">
    <location>
        <begin position="29"/>
        <end position="121"/>
    </location>
</feature>
<protein>
    <submittedName>
        <fullName evidence="2">DUF5008 domain-containing protein</fullName>
    </submittedName>
</protein>
<evidence type="ECO:0000313" key="2">
    <source>
        <dbReference type="EMBL" id="MBP3942998.1"/>
    </source>
</evidence>
<dbReference type="EMBL" id="JAGKSB010000005">
    <property type="protein sequence ID" value="MBP3942998.1"/>
    <property type="molecule type" value="Genomic_DNA"/>
</dbReference>
<gene>
    <name evidence="2" type="ORF">J5U18_05370</name>
</gene>
<proteinExistence type="predicted"/>